<proteinExistence type="predicted"/>
<reference evidence="1 2" key="1">
    <citation type="submission" date="2020-08" db="EMBL/GenBank/DDBJ databases">
        <title>Sequencing the genomes of 1000 actinobacteria strains.</title>
        <authorList>
            <person name="Klenk H.-P."/>
        </authorList>
    </citation>
    <scope>NUCLEOTIDE SEQUENCE [LARGE SCALE GENOMIC DNA]</scope>
    <source>
        <strain evidence="1 2">DSM 45859</strain>
    </source>
</reference>
<dbReference type="EMBL" id="JACHMG010000001">
    <property type="protein sequence ID" value="MBB4689312.1"/>
    <property type="molecule type" value="Genomic_DNA"/>
</dbReference>
<organism evidence="1 2">
    <name type="scientific">Amycolatopsis jiangsuensis</name>
    <dbReference type="NCBI Taxonomy" id="1181879"/>
    <lineage>
        <taxon>Bacteria</taxon>
        <taxon>Bacillati</taxon>
        <taxon>Actinomycetota</taxon>
        <taxon>Actinomycetes</taxon>
        <taxon>Pseudonocardiales</taxon>
        <taxon>Pseudonocardiaceae</taxon>
        <taxon>Amycolatopsis</taxon>
    </lineage>
</organism>
<name>A0A840J795_9PSEU</name>
<evidence type="ECO:0008006" key="3">
    <source>
        <dbReference type="Google" id="ProtNLM"/>
    </source>
</evidence>
<protein>
    <recommendedName>
        <fullName evidence="3">Excreted virulence factor EspC (Type VII ESX diderm)</fullName>
    </recommendedName>
</protein>
<keyword evidence="2" id="KW-1185">Reference proteome</keyword>
<dbReference type="Proteomes" id="UP000581769">
    <property type="component" value="Unassembled WGS sequence"/>
</dbReference>
<dbReference type="RefSeq" id="WP_246459054.1">
    <property type="nucleotide sequence ID" value="NZ_JACHMG010000001.1"/>
</dbReference>
<gene>
    <name evidence="1" type="ORF">BJY18_006797</name>
</gene>
<evidence type="ECO:0000313" key="1">
    <source>
        <dbReference type="EMBL" id="MBB4689312.1"/>
    </source>
</evidence>
<dbReference type="AlphaFoldDB" id="A0A840J795"/>
<comment type="caution">
    <text evidence="1">The sequence shown here is derived from an EMBL/GenBank/DDBJ whole genome shotgun (WGS) entry which is preliminary data.</text>
</comment>
<sequence>MVDGPGFHVDVDKVAEAASGISQSVTDQQGFQLRGLCGDTELYGHQGVHDGLMDFCTRWSDGLDILTDDADKIGTTLTRAANAYRGIDDATARTLRTDPGQQAVNDG</sequence>
<accession>A0A840J795</accession>
<evidence type="ECO:0000313" key="2">
    <source>
        <dbReference type="Proteomes" id="UP000581769"/>
    </source>
</evidence>